<sequence>MERARKLLIFAGKLYLELGLLSGATLLALAGGNDDLIRFDTRMQQHFNAAQDDADGIREPRFLYFRESLRSPIQLLAVLQARLLMRPLEPFGWAVPNPYESLRPVSGGMVGSTGLTIEGYHRIADTIDRGNEDGVEQIAEGFRTLVLTRREYLVAAMADEHHWRMLLHPAEVVDLDAVVLFSLDLRRAAHDRIYPDILDEGLEALHAPFRIAQWLFG</sequence>
<dbReference type="Proteomes" id="UP000494115">
    <property type="component" value="Unassembled WGS sequence"/>
</dbReference>
<evidence type="ECO:0000313" key="1">
    <source>
        <dbReference type="EMBL" id="CAB3805630.1"/>
    </source>
</evidence>
<accession>A0A6S7C0U9</accession>
<keyword evidence="2" id="KW-1185">Reference proteome</keyword>
<protein>
    <submittedName>
        <fullName evidence="1">Uncharacterized protein</fullName>
    </submittedName>
</protein>
<dbReference type="AlphaFoldDB" id="A0A6S7C0U9"/>
<organism evidence="1 2">
    <name type="scientific">Pararobbsia alpina</name>
    <dbReference type="NCBI Taxonomy" id="621374"/>
    <lineage>
        <taxon>Bacteria</taxon>
        <taxon>Pseudomonadati</taxon>
        <taxon>Pseudomonadota</taxon>
        <taxon>Betaproteobacteria</taxon>
        <taxon>Burkholderiales</taxon>
        <taxon>Burkholderiaceae</taxon>
        <taxon>Pararobbsia</taxon>
    </lineage>
</organism>
<gene>
    <name evidence="1" type="ORF">LMG28138_05698</name>
</gene>
<proteinExistence type="predicted"/>
<name>A0A6S7C0U9_9BURK</name>
<evidence type="ECO:0000313" key="2">
    <source>
        <dbReference type="Proteomes" id="UP000494115"/>
    </source>
</evidence>
<reference evidence="1 2" key="1">
    <citation type="submission" date="2020-04" db="EMBL/GenBank/DDBJ databases">
        <authorList>
            <person name="De Canck E."/>
        </authorList>
    </citation>
    <scope>NUCLEOTIDE SEQUENCE [LARGE SCALE GENOMIC DNA]</scope>
    <source>
        <strain evidence="1 2">LMG 28138</strain>
    </source>
</reference>
<dbReference type="EMBL" id="CADIKM010000074">
    <property type="protein sequence ID" value="CAB3805630.1"/>
    <property type="molecule type" value="Genomic_DNA"/>
</dbReference>